<protein>
    <submittedName>
        <fullName evidence="1">Uncharacterized protein</fullName>
    </submittedName>
</protein>
<dbReference type="KEGG" id="cci:CC1G_15767"/>
<evidence type="ECO:0000313" key="1">
    <source>
        <dbReference type="EMBL" id="EFI26554.1"/>
    </source>
</evidence>
<evidence type="ECO:0000313" key="2">
    <source>
        <dbReference type="Proteomes" id="UP000001861"/>
    </source>
</evidence>
<dbReference type="GeneID" id="9379787"/>
<dbReference type="EMBL" id="AACS02000013">
    <property type="protein sequence ID" value="EFI26554.1"/>
    <property type="molecule type" value="Genomic_DNA"/>
</dbReference>
<sequence length="129" mass="14795">MSRRGAGLRTVLRTAPAKAIENLDHANDDAIIKPAGCPSHPCTGLGTSAIRVEYVLSKYETTIPCIVITNSYQSGNKKPEKEHIDKLRDYFGFGRKEEGKIEPYDGPDPLWWLDSRWCHWQWYNSFRRV</sequence>
<dbReference type="Proteomes" id="UP000001861">
    <property type="component" value="Unassembled WGS sequence"/>
</dbReference>
<dbReference type="InParanoid" id="D6RQY1"/>
<organism evidence="1 2">
    <name type="scientific">Coprinopsis cinerea (strain Okayama-7 / 130 / ATCC MYA-4618 / FGSC 9003)</name>
    <name type="common">Inky cap fungus</name>
    <name type="synonym">Hormographiella aspergillata</name>
    <dbReference type="NCBI Taxonomy" id="240176"/>
    <lineage>
        <taxon>Eukaryota</taxon>
        <taxon>Fungi</taxon>
        <taxon>Dikarya</taxon>
        <taxon>Basidiomycota</taxon>
        <taxon>Agaricomycotina</taxon>
        <taxon>Agaricomycetes</taxon>
        <taxon>Agaricomycetidae</taxon>
        <taxon>Agaricales</taxon>
        <taxon>Agaricineae</taxon>
        <taxon>Psathyrellaceae</taxon>
        <taxon>Coprinopsis</taxon>
    </lineage>
</organism>
<reference evidence="1 2" key="1">
    <citation type="journal article" date="2010" name="Proc. Natl. Acad. Sci. U.S.A.">
        <title>Insights into evolution of multicellular fungi from the assembled chromosomes of the mushroom Coprinopsis cinerea (Coprinus cinereus).</title>
        <authorList>
            <person name="Stajich J.E."/>
            <person name="Wilke S.K."/>
            <person name="Ahren D."/>
            <person name="Au C.H."/>
            <person name="Birren B.W."/>
            <person name="Borodovsky M."/>
            <person name="Burns C."/>
            <person name="Canback B."/>
            <person name="Casselton L.A."/>
            <person name="Cheng C.K."/>
            <person name="Deng J."/>
            <person name="Dietrich F.S."/>
            <person name="Fargo D.C."/>
            <person name="Farman M.L."/>
            <person name="Gathman A.C."/>
            <person name="Goldberg J."/>
            <person name="Guigo R."/>
            <person name="Hoegger P.J."/>
            <person name="Hooker J.B."/>
            <person name="Huggins A."/>
            <person name="James T.Y."/>
            <person name="Kamada T."/>
            <person name="Kilaru S."/>
            <person name="Kodira C."/>
            <person name="Kues U."/>
            <person name="Kupfer D."/>
            <person name="Kwan H.S."/>
            <person name="Lomsadze A."/>
            <person name="Li W."/>
            <person name="Lilly W.W."/>
            <person name="Ma L.J."/>
            <person name="Mackey A.J."/>
            <person name="Manning G."/>
            <person name="Martin F."/>
            <person name="Muraguchi H."/>
            <person name="Natvig D.O."/>
            <person name="Palmerini H."/>
            <person name="Ramesh M.A."/>
            <person name="Rehmeyer C.J."/>
            <person name="Roe B.A."/>
            <person name="Shenoy N."/>
            <person name="Stanke M."/>
            <person name="Ter-Hovhannisyan V."/>
            <person name="Tunlid A."/>
            <person name="Velagapudi R."/>
            <person name="Vision T.J."/>
            <person name="Zeng Q."/>
            <person name="Zolan M.E."/>
            <person name="Pukkila P.J."/>
        </authorList>
    </citation>
    <scope>NUCLEOTIDE SEQUENCE [LARGE SCALE GENOMIC DNA]</scope>
    <source>
        <strain evidence="2">Okayama-7 / 130 / ATCC MYA-4618 / FGSC 9003</strain>
    </source>
</reference>
<comment type="caution">
    <text evidence="1">The sequence shown here is derived from an EMBL/GenBank/DDBJ whole genome shotgun (WGS) entry which is preliminary data.</text>
</comment>
<keyword evidence="2" id="KW-1185">Reference proteome</keyword>
<gene>
    <name evidence="1" type="ORF">CC1G_15767</name>
</gene>
<dbReference type="VEuPathDB" id="FungiDB:CC1G_15767"/>
<dbReference type="RefSeq" id="XP_002910048.1">
    <property type="nucleotide sequence ID" value="XM_002910002.1"/>
</dbReference>
<dbReference type="AlphaFoldDB" id="D6RQY1"/>
<proteinExistence type="predicted"/>
<accession>D6RQY1</accession>
<name>D6RQY1_COPC7</name>
<dbReference type="HOGENOM" id="CLU_1948720_0_0_1"/>